<keyword evidence="1" id="KW-0732">Signal</keyword>
<organism evidence="2 3">
    <name type="scientific">Colletotrichum musicola</name>
    <dbReference type="NCBI Taxonomy" id="2175873"/>
    <lineage>
        <taxon>Eukaryota</taxon>
        <taxon>Fungi</taxon>
        <taxon>Dikarya</taxon>
        <taxon>Ascomycota</taxon>
        <taxon>Pezizomycotina</taxon>
        <taxon>Sordariomycetes</taxon>
        <taxon>Hypocreomycetidae</taxon>
        <taxon>Glomerellales</taxon>
        <taxon>Glomerellaceae</taxon>
        <taxon>Colletotrichum</taxon>
        <taxon>Colletotrichum orchidearum species complex</taxon>
    </lineage>
</organism>
<proteinExistence type="predicted"/>
<feature type="signal peptide" evidence="1">
    <location>
        <begin position="1"/>
        <end position="21"/>
    </location>
</feature>
<evidence type="ECO:0000256" key="1">
    <source>
        <dbReference type="SAM" id="SignalP"/>
    </source>
</evidence>
<protein>
    <submittedName>
        <fullName evidence="2">Uncharacterized protein</fullName>
    </submittedName>
</protein>
<dbReference type="Proteomes" id="UP000639643">
    <property type="component" value="Unassembled WGS sequence"/>
</dbReference>
<gene>
    <name evidence="2" type="ORF">CMUS01_14341</name>
</gene>
<reference evidence="2" key="1">
    <citation type="journal article" date="2020" name="Phytopathology">
        <title>Genome Sequence Resources of Colletotrichum truncatum, C. plurivorum, C. musicola, and C. sojae: Four Species Pathogenic to Soybean (Glycine max).</title>
        <authorList>
            <person name="Rogerio F."/>
            <person name="Boufleur T.R."/>
            <person name="Ciampi-Guillardi M."/>
            <person name="Sukno S.A."/>
            <person name="Thon M.R."/>
            <person name="Massola Junior N.S."/>
            <person name="Baroncelli R."/>
        </authorList>
    </citation>
    <scope>NUCLEOTIDE SEQUENCE</scope>
    <source>
        <strain evidence="2">LFN0074</strain>
    </source>
</reference>
<keyword evidence="3" id="KW-1185">Reference proteome</keyword>
<dbReference type="EMBL" id="WIGM01001020">
    <property type="protein sequence ID" value="KAF6806535.1"/>
    <property type="molecule type" value="Genomic_DNA"/>
</dbReference>
<evidence type="ECO:0000313" key="3">
    <source>
        <dbReference type="Proteomes" id="UP000639643"/>
    </source>
</evidence>
<comment type="caution">
    <text evidence="2">The sequence shown here is derived from an EMBL/GenBank/DDBJ whole genome shotgun (WGS) entry which is preliminary data.</text>
</comment>
<feature type="chain" id="PRO_5034121514" evidence="1">
    <location>
        <begin position="22"/>
        <end position="70"/>
    </location>
</feature>
<sequence>MQITFASVFVALFAMSQLAAAAPKQQQKNNAREKFKTERCQSQACRDSVDSGCPLSNINFVLGGCDDPSQ</sequence>
<evidence type="ECO:0000313" key="2">
    <source>
        <dbReference type="EMBL" id="KAF6806535.1"/>
    </source>
</evidence>
<name>A0A8H6J5S2_9PEZI</name>
<dbReference type="OrthoDB" id="4799699at2759"/>
<dbReference type="AlphaFoldDB" id="A0A8H6J5S2"/>
<accession>A0A8H6J5S2</accession>